<comment type="subcellular location">
    <subcellularLocation>
        <location evidence="2">Cell membrane</location>
        <topology evidence="2">Multi-pass membrane protein</topology>
    </subcellularLocation>
</comment>
<dbReference type="PROSITE" id="PS50109">
    <property type="entry name" value="HIS_KIN"/>
    <property type="match status" value="1"/>
</dbReference>
<proteinExistence type="predicted"/>
<evidence type="ECO:0000256" key="12">
    <source>
        <dbReference type="PROSITE-ProRule" id="PRU00169"/>
    </source>
</evidence>
<dbReference type="InterPro" id="IPR001789">
    <property type="entry name" value="Sig_transdc_resp-reg_receiver"/>
</dbReference>
<dbReference type="SMART" id="SM00448">
    <property type="entry name" value="REC"/>
    <property type="match status" value="1"/>
</dbReference>
<keyword evidence="9" id="KW-1133">Transmembrane helix</keyword>
<evidence type="ECO:0000256" key="7">
    <source>
        <dbReference type="ARBA" id="ARBA00022741"/>
    </source>
</evidence>
<keyword evidence="8" id="KW-0067">ATP-binding</keyword>
<keyword evidence="10" id="KW-0902">Two-component regulatory system</keyword>
<evidence type="ECO:0000256" key="2">
    <source>
        <dbReference type="ARBA" id="ARBA00004651"/>
    </source>
</evidence>
<dbReference type="InterPro" id="IPR036641">
    <property type="entry name" value="HPT_dom_sf"/>
</dbReference>
<evidence type="ECO:0000256" key="11">
    <source>
        <dbReference type="ARBA" id="ARBA00023136"/>
    </source>
</evidence>
<comment type="caution">
    <text evidence="15">The sequence shown here is derived from an EMBL/GenBank/DDBJ whole genome shotgun (WGS) entry which is preliminary data.</text>
</comment>
<dbReference type="Pfam" id="PF02518">
    <property type="entry name" value="HATPase_c"/>
    <property type="match status" value="1"/>
</dbReference>
<sequence>MNKHLSTSGIEVDTSEPGDTARLGRLMLLGHDLRAAVSDILAGLRLLPDQDLDPQTRLQLERMRAAGEDMARLIEEGIEIVTDQTLGPLRHTVQLTRLICDIEMRWSARAQEKGLGFQIAITPDVPMQIRLDRIALERVLSNMLSNAVKHSRRGTVRLIVSCVPDTSDDRRAVPGGAWLRLAVTDEGPGFAPDLLAPPGAGSTALPGRGGHGLGLFIARQMAQRLAADFEIFNRAEGGAEARLSIPLADLLPDELQTAQAPPDLRGKRVLVAEDSALNQAVLAHMLTTLGAECHTAGDGVAALELLETGTYDLAVIDVEMPRLSGLELMRTLRTGGGRHAGIPIVAATAYVLRANRDAIVAAGADAMVSKPIDTIDALAEAINLALSNTETADPTAALATAPPLLDTQVFEALLQLTGPDGVLNLLSRVLDDLIRVERGLVAGLSEGNPTMICADTHVLISVAGSLGAWPLRALAEDLASAARVKDLAAVRMIGRSVLAQIDRLIAHVVRKRQDLTGERT</sequence>
<dbReference type="Gene3D" id="1.20.120.160">
    <property type="entry name" value="HPT domain"/>
    <property type="match status" value="1"/>
</dbReference>
<accession>A0ABW5AA34</accession>
<evidence type="ECO:0000256" key="8">
    <source>
        <dbReference type="ARBA" id="ARBA00022840"/>
    </source>
</evidence>
<protein>
    <recommendedName>
        <fullName evidence="3">histidine kinase</fullName>
        <ecNumber evidence="3">2.7.13.3</ecNumber>
    </recommendedName>
</protein>
<keyword evidence="7" id="KW-0547">Nucleotide-binding</keyword>
<dbReference type="PROSITE" id="PS50110">
    <property type="entry name" value="RESPONSE_REGULATORY"/>
    <property type="match status" value="1"/>
</dbReference>
<gene>
    <name evidence="15" type="ORF">ACFSM0_10240</name>
</gene>
<comment type="catalytic activity">
    <reaction evidence="1">
        <text>ATP + protein L-histidine = ADP + protein N-phospho-L-histidine.</text>
        <dbReference type="EC" id="2.7.13.3"/>
    </reaction>
</comment>
<dbReference type="EMBL" id="JBHUIX010000011">
    <property type="protein sequence ID" value="MFD2174470.1"/>
    <property type="molecule type" value="Genomic_DNA"/>
</dbReference>
<evidence type="ECO:0000256" key="5">
    <source>
        <dbReference type="ARBA" id="ARBA00022553"/>
    </source>
</evidence>
<dbReference type="SUPFAM" id="SSF47226">
    <property type="entry name" value="Histidine-containing phosphotransfer domain, HPT domain"/>
    <property type="match status" value="1"/>
</dbReference>
<keyword evidence="4" id="KW-1003">Cell membrane</keyword>
<keyword evidence="5 12" id="KW-0597">Phosphoprotein</keyword>
<reference evidence="16" key="1">
    <citation type="journal article" date="2019" name="Int. J. Syst. Evol. Microbiol.">
        <title>The Global Catalogue of Microorganisms (GCM) 10K type strain sequencing project: providing services to taxonomists for standard genome sequencing and annotation.</title>
        <authorList>
            <consortium name="The Broad Institute Genomics Platform"/>
            <consortium name="The Broad Institute Genome Sequencing Center for Infectious Disease"/>
            <person name="Wu L."/>
            <person name="Ma J."/>
        </authorList>
    </citation>
    <scope>NUCLEOTIDE SEQUENCE [LARGE SCALE GENOMIC DNA]</scope>
    <source>
        <strain evidence="16">CCUG 55131</strain>
    </source>
</reference>
<dbReference type="EC" id="2.7.13.3" evidence="3"/>
<dbReference type="Gene3D" id="3.40.50.2300">
    <property type="match status" value="1"/>
</dbReference>
<evidence type="ECO:0000259" key="13">
    <source>
        <dbReference type="PROSITE" id="PS50109"/>
    </source>
</evidence>
<evidence type="ECO:0000256" key="4">
    <source>
        <dbReference type="ARBA" id="ARBA00022475"/>
    </source>
</evidence>
<keyword evidence="6" id="KW-0812">Transmembrane</keyword>
<organism evidence="15 16">
    <name type="scientific">Rhodobacter lacus</name>
    <dbReference type="NCBI Taxonomy" id="1641972"/>
    <lineage>
        <taxon>Bacteria</taxon>
        <taxon>Pseudomonadati</taxon>
        <taxon>Pseudomonadota</taxon>
        <taxon>Alphaproteobacteria</taxon>
        <taxon>Rhodobacterales</taxon>
        <taxon>Rhodobacter group</taxon>
        <taxon>Rhodobacter</taxon>
    </lineage>
</organism>
<evidence type="ECO:0000256" key="3">
    <source>
        <dbReference type="ARBA" id="ARBA00012438"/>
    </source>
</evidence>
<evidence type="ECO:0000259" key="14">
    <source>
        <dbReference type="PROSITE" id="PS50110"/>
    </source>
</evidence>
<dbReference type="PANTHER" id="PTHR45339:SF1">
    <property type="entry name" value="HYBRID SIGNAL TRANSDUCTION HISTIDINE KINASE J"/>
    <property type="match status" value="1"/>
</dbReference>
<feature type="modified residue" description="4-aspartylphosphate" evidence="12">
    <location>
        <position position="317"/>
    </location>
</feature>
<dbReference type="PRINTS" id="PR00344">
    <property type="entry name" value="BCTRLSENSOR"/>
</dbReference>
<dbReference type="Gene3D" id="3.30.565.10">
    <property type="entry name" value="Histidine kinase-like ATPase, C-terminal domain"/>
    <property type="match status" value="1"/>
</dbReference>
<dbReference type="CDD" id="cd17546">
    <property type="entry name" value="REC_hyHK_CKI1_RcsC-like"/>
    <property type="match status" value="1"/>
</dbReference>
<feature type="domain" description="Histidine kinase" evidence="13">
    <location>
        <begin position="28"/>
        <end position="249"/>
    </location>
</feature>
<dbReference type="InterPro" id="IPR011006">
    <property type="entry name" value="CheY-like_superfamily"/>
</dbReference>
<keyword evidence="11" id="KW-0472">Membrane</keyword>
<dbReference type="SMART" id="SM00387">
    <property type="entry name" value="HATPase_c"/>
    <property type="match status" value="1"/>
</dbReference>
<dbReference type="PANTHER" id="PTHR45339">
    <property type="entry name" value="HYBRID SIGNAL TRANSDUCTION HISTIDINE KINASE J"/>
    <property type="match status" value="1"/>
</dbReference>
<keyword evidence="16" id="KW-1185">Reference proteome</keyword>
<evidence type="ECO:0000256" key="9">
    <source>
        <dbReference type="ARBA" id="ARBA00022989"/>
    </source>
</evidence>
<dbReference type="RefSeq" id="WP_377389985.1">
    <property type="nucleotide sequence ID" value="NZ_JBHUIX010000011.1"/>
</dbReference>
<evidence type="ECO:0000256" key="1">
    <source>
        <dbReference type="ARBA" id="ARBA00000085"/>
    </source>
</evidence>
<name>A0ABW5AA34_9RHOB</name>
<evidence type="ECO:0000313" key="16">
    <source>
        <dbReference type="Proteomes" id="UP001597413"/>
    </source>
</evidence>
<dbReference type="Proteomes" id="UP001597413">
    <property type="component" value="Unassembled WGS sequence"/>
</dbReference>
<dbReference type="InterPro" id="IPR004358">
    <property type="entry name" value="Sig_transdc_His_kin-like_C"/>
</dbReference>
<dbReference type="InterPro" id="IPR005467">
    <property type="entry name" value="His_kinase_dom"/>
</dbReference>
<feature type="domain" description="Response regulatory" evidence="14">
    <location>
        <begin position="268"/>
        <end position="385"/>
    </location>
</feature>
<dbReference type="InterPro" id="IPR036890">
    <property type="entry name" value="HATPase_C_sf"/>
</dbReference>
<evidence type="ECO:0000256" key="10">
    <source>
        <dbReference type="ARBA" id="ARBA00023012"/>
    </source>
</evidence>
<evidence type="ECO:0000313" key="15">
    <source>
        <dbReference type="EMBL" id="MFD2174470.1"/>
    </source>
</evidence>
<dbReference type="SUPFAM" id="SSF55874">
    <property type="entry name" value="ATPase domain of HSP90 chaperone/DNA topoisomerase II/histidine kinase"/>
    <property type="match status" value="1"/>
</dbReference>
<dbReference type="SUPFAM" id="SSF52172">
    <property type="entry name" value="CheY-like"/>
    <property type="match status" value="1"/>
</dbReference>
<dbReference type="InterPro" id="IPR003594">
    <property type="entry name" value="HATPase_dom"/>
</dbReference>
<dbReference type="Pfam" id="PF00072">
    <property type="entry name" value="Response_reg"/>
    <property type="match status" value="1"/>
</dbReference>
<evidence type="ECO:0000256" key="6">
    <source>
        <dbReference type="ARBA" id="ARBA00022692"/>
    </source>
</evidence>